<dbReference type="PANTHER" id="PTHR43333">
    <property type="entry name" value="2-HACID_DH_C DOMAIN-CONTAINING PROTEIN"/>
    <property type="match status" value="1"/>
</dbReference>
<dbReference type="GO" id="GO:0016491">
    <property type="term" value="F:oxidoreductase activity"/>
    <property type="evidence" value="ECO:0007669"/>
    <property type="project" value="UniProtKB-KW"/>
</dbReference>
<evidence type="ECO:0000259" key="3">
    <source>
        <dbReference type="Pfam" id="PF02826"/>
    </source>
</evidence>
<protein>
    <submittedName>
        <fullName evidence="4">D-2-hydroxyacid dehydrogenase (NADP+)</fullName>
    </submittedName>
</protein>
<dbReference type="InterPro" id="IPR029753">
    <property type="entry name" value="D-isomer_DH_CS"/>
</dbReference>
<dbReference type="Proteomes" id="UP000199170">
    <property type="component" value="Unassembled WGS sequence"/>
</dbReference>
<keyword evidence="5" id="KW-1185">Reference proteome</keyword>
<sequence>MPKDGSIERVGISEWGTHPCPPEYLCDLLSETVSDCEFTLLEGDDVVDVEAVVTLYHHDAYLDGDLRWVHDIRSGYEDFPVSAYEDEEIILTNSTGVAGDLVGESVVGLVLSLAKGFHRYRDKQAAREWERIPWRRPFEVSGSSACVVGVGELGGSVATRLGVLGMDVVGVDIRPVSGLGLDRVYDAARIQQAVEDARFVVLTTPLTEATRGLVDRDVFDAMRDDAYLINVSRGAIVDQDALVEALENDDIAGAALDVFYDEPLPADAPFWEMEEVIVTPHAAAQAATYGDRIADLLETNLSRLGDGGTLWNRIV</sequence>
<dbReference type="RefSeq" id="WP_089769815.1">
    <property type="nucleotide sequence ID" value="NZ_FNPB01000021.1"/>
</dbReference>
<dbReference type="Pfam" id="PF02826">
    <property type="entry name" value="2-Hacid_dh_C"/>
    <property type="match status" value="1"/>
</dbReference>
<organism evidence="4 5">
    <name type="scientific">Halobellus clavatus</name>
    <dbReference type="NCBI Taxonomy" id="660517"/>
    <lineage>
        <taxon>Archaea</taxon>
        <taxon>Methanobacteriati</taxon>
        <taxon>Methanobacteriota</taxon>
        <taxon>Stenosarchaea group</taxon>
        <taxon>Halobacteria</taxon>
        <taxon>Halobacteriales</taxon>
        <taxon>Haloferacaceae</taxon>
        <taxon>Halobellus</taxon>
    </lineage>
</organism>
<dbReference type="OrthoDB" id="162251at2157"/>
<dbReference type="PROSITE" id="PS00671">
    <property type="entry name" value="D_2_HYDROXYACID_DH_3"/>
    <property type="match status" value="1"/>
</dbReference>
<evidence type="ECO:0000256" key="1">
    <source>
        <dbReference type="ARBA" id="ARBA00023002"/>
    </source>
</evidence>
<evidence type="ECO:0000313" key="5">
    <source>
        <dbReference type="Proteomes" id="UP000199170"/>
    </source>
</evidence>
<proteinExistence type="predicted"/>
<accession>A0A1H3KQJ4</accession>
<dbReference type="GO" id="GO:0051287">
    <property type="term" value="F:NAD binding"/>
    <property type="evidence" value="ECO:0007669"/>
    <property type="project" value="InterPro"/>
</dbReference>
<dbReference type="InterPro" id="IPR036291">
    <property type="entry name" value="NAD(P)-bd_dom_sf"/>
</dbReference>
<dbReference type="CDD" id="cd05300">
    <property type="entry name" value="2-Hacid_dh_1"/>
    <property type="match status" value="1"/>
</dbReference>
<feature type="domain" description="D-isomer specific 2-hydroxyacid dehydrogenase NAD-binding" evidence="3">
    <location>
        <begin position="107"/>
        <end position="283"/>
    </location>
</feature>
<dbReference type="SUPFAM" id="SSF52283">
    <property type="entry name" value="Formate/glycerate dehydrogenase catalytic domain-like"/>
    <property type="match status" value="1"/>
</dbReference>
<dbReference type="STRING" id="660517.SAMN04487946_12122"/>
<keyword evidence="2" id="KW-0520">NAD</keyword>
<dbReference type="SUPFAM" id="SSF51735">
    <property type="entry name" value="NAD(P)-binding Rossmann-fold domains"/>
    <property type="match status" value="1"/>
</dbReference>
<gene>
    <name evidence="4" type="ORF">SAMN04487946_12122</name>
</gene>
<dbReference type="InterPro" id="IPR006140">
    <property type="entry name" value="D-isomer_DH_NAD-bd"/>
</dbReference>
<dbReference type="Gene3D" id="3.40.50.720">
    <property type="entry name" value="NAD(P)-binding Rossmann-like Domain"/>
    <property type="match status" value="2"/>
</dbReference>
<reference evidence="5" key="1">
    <citation type="submission" date="2016-10" db="EMBL/GenBank/DDBJ databases">
        <authorList>
            <person name="Varghese N."/>
            <person name="Submissions S."/>
        </authorList>
    </citation>
    <scope>NUCLEOTIDE SEQUENCE [LARGE SCALE GENOMIC DNA]</scope>
    <source>
        <strain evidence="5">CGMCC 1.10118</strain>
    </source>
</reference>
<dbReference type="PANTHER" id="PTHR43333:SF1">
    <property type="entry name" value="D-ISOMER SPECIFIC 2-HYDROXYACID DEHYDROGENASE NAD-BINDING DOMAIN-CONTAINING PROTEIN"/>
    <property type="match status" value="1"/>
</dbReference>
<evidence type="ECO:0000313" key="4">
    <source>
        <dbReference type="EMBL" id="SDY54413.1"/>
    </source>
</evidence>
<evidence type="ECO:0000256" key="2">
    <source>
        <dbReference type="ARBA" id="ARBA00023027"/>
    </source>
</evidence>
<dbReference type="EMBL" id="FNPB01000021">
    <property type="protein sequence ID" value="SDY54413.1"/>
    <property type="molecule type" value="Genomic_DNA"/>
</dbReference>
<name>A0A1H3KQJ4_9EURY</name>
<keyword evidence="1" id="KW-0560">Oxidoreductase</keyword>
<dbReference type="AlphaFoldDB" id="A0A1H3KQJ4"/>